<evidence type="ECO:0000256" key="6">
    <source>
        <dbReference type="SAM" id="MobiDB-lite"/>
    </source>
</evidence>
<evidence type="ECO:0000313" key="9">
    <source>
        <dbReference type="Proteomes" id="UP001168877"/>
    </source>
</evidence>
<dbReference type="InterPro" id="IPR019786">
    <property type="entry name" value="Zinc_finger_PHD-type_CS"/>
</dbReference>
<feature type="region of interest" description="Disordered" evidence="6">
    <location>
        <begin position="225"/>
        <end position="283"/>
    </location>
</feature>
<dbReference type="SUPFAM" id="SSF57903">
    <property type="entry name" value="FYVE/PHD zinc finger"/>
    <property type="match status" value="1"/>
</dbReference>
<feature type="domain" description="Zinc finger PHD-type" evidence="7">
    <location>
        <begin position="7"/>
        <end position="54"/>
    </location>
</feature>
<dbReference type="InterPro" id="IPR049914">
    <property type="entry name" value="PHD1-3/5-6"/>
</dbReference>
<keyword evidence="9" id="KW-1185">Reference proteome</keyword>
<dbReference type="PROSITE" id="PS01359">
    <property type="entry name" value="ZF_PHD_1"/>
    <property type="match status" value="2"/>
</dbReference>
<sequence length="551" mass="61573">MEGQVTICRQCGDKGLSSVLIYCCKCRISAVHHYCLDVYPTKFECVSWCCEECESKVGKPSTACNPISLLHGANDAENVETVKAAQSEIRSKKNMQKKEETLCLQCGDKGLYEALVFCYKCRDAALHRYCLDVLPIFKGPVIWYCEDCEPMVNKPSTTCNPISVVHKAHDSGLKNKQERDVSGSLSKSEEVHGGGNSPCHHLIEMHCSENHEKDQKFIKRCRELDESSSDEEAGSSKTKTSWTDIGDYRSNPEEYCELHSSDSDGDKEKLKSPSKIPRLGFHDHKQVLCSQNGDMEDYEYRRQKGLVRGSSDEEIESDKIETSQGPSNPSNIPKQSSHVHVVSINDNKGQCSENDEKNLKLKRKRKSDGDISDEKDDSGSGKTSNIPKHGCYPPARPMTKPIWNGSLSLMSSEKYRTVGGLVAHLSSLACCKVFEEAKLLPGLLCLDLLPRSFVWPKSYEKIGPSDDSIGLFLFPNNERDEKVYNSLVNDMISQDLAMRGSVKNAELLIFTSRILPLHLWTFTDKSYLWGVFRGKKASSLTNAIVPGEVNV</sequence>
<dbReference type="GO" id="GO:0008270">
    <property type="term" value="F:zinc ion binding"/>
    <property type="evidence" value="ECO:0007669"/>
    <property type="project" value="UniProtKB-KW"/>
</dbReference>
<keyword evidence="5" id="KW-0804">Transcription</keyword>
<evidence type="ECO:0000256" key="2">
    <source>
        <dbReference type="ARBA" id="ARBA00022771"/>
    </source>
</evidence>
<accession>A0AA39VMM5</accession>
<dbReference type="InterPro" id="IPR011011">
    <property type="entry name" value="Znf_FYVE_PHD"/>
</dbReference>
<dbReference type="InterPro" id="IPR013083">
    <property type="entry name" value="Znf_RING/FYVE/PHD"/>
</dbReference>
<dbReference type="Gene3D" id="3.30.40.10">
    <property type="entry name" value="Zinc/RING finger domain, C3HC4 (zinc finger)"/>
    <property type="match status" value="1"/>
</dbReference>
<dbReference type="GO" id="GO:0140566">
    <property type="term" value="F:histone reader activity"/>
    <property type="evidence" value="ECO:0007669"/>
    <property type="project" value="InterPro"/>
</dbReference>
<feature type="compositionally biased region" description="Basic and acidic residues" evidence="6">
    <location>
        <begin position="170"/>
        <end position="192"/>
    </location>
</feature>
<evidence type="ECO:0000256" key="4">
    <source>
        <dbReference type="ARBA" id="ARBA00023015"/>
    </source>
</evidence>
<feature type="compositionally biased region" description="Basic and acidic residues" evidence="6">
    <location>
        <begin position="246"/>
        <end position="271"/>
    </location>
</feature>
<dbReference type="Proteomes" id="UP001168877">
    <property type="component" value="Unassembled WGS sequence"/>
</dbReference>
<feature type="compositionally biased region" description="Polar residues" evidence="6">
    <location>
        <begin position="324"/>
        <end position="352"/>
    </location>
</feature>
<name>A0AA39VMM5_ACESA</name>
<evidence type="ECO:0000256" key="5">
    <source>
        <dbReference type="ARBA" id="ARBA00023163"/>
    </source>
</evidence>
<reference evidence="8" key="1">
    <citation type="journal article" date="2022" name="Plant J.">
        <title>Strategies of tolerance reflected in two North American maple genomes.</title>
        <authorList>
            <person name="McEvoy S.L."/>
            <person name="Sezen U.U."/>
            <person name="Trouern-Trend A."/>
            <person name="McMahon S.M."/>
            <person name="Schaberg P.G."/>
            <person name="Yang J."/>
            <person name="Wegrzyn J.L."/>
            <person name="Swenson N.G."/>
        </authorList>
    </citation>
    <scope>NUCLEOTIDE SEQUENCE</scope>
    <source>
        <strain evidence="8">NS2018</strain>
    </source>
</reference>
<dbReference type="AlphaFoldDB" id="A0AA39VMM5"/>
<organism evidence="8 9">
    <name type="scientific">Acer saccharum</name>
    <name type="common">Sugar maple</name>
    <dbReference type="NCBI Taxonomy" id="4024"/>
    <lineage>
        <taxon>Eukaryota</taxon>
        <taxon>Viridiplantae</taxon>
        <taxon>Streptophyta</taxon>
        <taxon>Embryophyta</taxon>
        <taxon>Tracheophyta</taxon>
        <taxon>Spermatophyta</taxon>
        <taxon>Magnoliopsida</taxon>
        <taxon>eudicotyledons</taxon>
        <taxon>Gunneridae</taxon>
        <taxon>Pentapetalae</taxon>
        <taxon>rosids</taxon>
        <taxon>malvids</taxon>
        <taxon>Sapindales</taxon>
        <taxon>Sapindaceae</taxon>
        <taxon>Hippocastanoideae</taxon>
        <taxon>Acereae</taxon>
        <taxon>Acer</taxon>
    </lineage>
</organism>
<evidence type="ECO:0000259" key="7">
    <source>
        <dbReference type="SMART" id="SM00249"/>
    </source>
</evidence>
<dbReference type="InterPro" id="IPR001965">
    <property type="entry name" value="Znf_PHD"/>
</dbReference>
<feature type="region of interest" description="Disordered" evidence="6">
    <location>
        <begin position="306"/>
        <end position="397"/>
    </location>
</feature>
<protein>
    <recommendedName>
        <fullName evidence="7">Zinc finger PHD-type domain-containing protein</fullName>
    </recommendedName>
</protein>
<dbReference type="InterPro" id="IPR056280">
    <property type="entry name" value="AIPP2-like_SPOC"/>
</dbReference>
<dbReference type="SMART" id="SM00249">
    <property type="entry name" value="PHD"/>
    <property type="match status" value="2"/>
</dbReference>
<proteinExistence type="predicted"/>
<reference evidence="8" key="2">
    <citation type="submission" date="2023-06" db="EMBL/GenBank/DDBJ databases">
        <authorList>
            <person name="Swenson N.G."/>
            <person name="Wegrzyn J.L."/>
            <person name="Mcevoy S.L."/>
        </authorList>
    </citation>
    <scope>NUCLEOTIDE SEQUENCE</scope>
    <source>
        <strain evidence="8">NS2018</strain>
        <tissue evidence="8">Leaf</tissue>
    </source>
</reference>
<evidence type="ECO:0000313" key="8">
    <source>
        <dbReference type="EMBL" id="KAK0583453.1"/>
    </source>
</evidence>
<dbReference type="GO" id="GO:0034244">
    <property type="term" value="P:negative regulation of transcription elongation by RNA polymerase II"/>
    <property type="evidence" value="ECO:0007669"/>
    <property type="project" value="InterPro"/>
</dbReference>
<dbReference type="PANTHER" id="PTHR33304">
    <property type="match status" value="1"/>
</dbReference>
<comment type="caution">
    <text evidence="8">The sequence shown here is derived from an EMBL/GenBank/DDBJ whole genome shotgun (WGS) entry which is preliminary data.</text>
</comment>
<dbReference type="PANTHER" id="PTHR33304:SF18">
    <property type="entry name" value="CHROMATIN REGULATOR PHD FAMILY-RELATED"/>
    <property type="match status" value="1"/>
</dbReference>
<dbReference type="EMBL" id="JAUESC010000384">
    <property type="protein sequence ID" value="KAK0583453.1"/>
    <property type="molecule type" value="Genomic_DNA"/>
</dbReference>
<keyword evidence="1" id="KW-0479">Metal-binding</keyword>
<feature type="region of interest" description="Disordered" evidence="6">
    <location>
        <begin position="170"/>
        <end position="196"/>
    </location>
</feature>
<keyword evidence="3" id="KW-0862">Zinc</keyword>
<dbReference type="Pfam" id="PF23121">
    <property type="entry name" value="SPOC_AIPP2"/>
    <property type="match status" value="1"/>
</dbReference>
<evidence type="ECO:0000256" key="1">
    <source>
        <dbReference type="ARBA" id="ARBA00022723"/>
    </source>
</evidence>
<gene>
    <name evidence="8" type="ORF">LWI29_037118</name>
</gene>
<keyword evidence="2" id="KW-0863">Zinc-finger</keyword>
<feature type="domain" description="Zinc finger PHD-type" evidence="7">
    <location>
        <begin position="102"/>
        <end position="149"/>
    </location>
</feature>
<keyword evidence="4" id="KW-0805">Transcription regulation</keyword>
<evidence type="ECO:0000256" key="3">
    <source>
        <dbReference type="ARBA" id="ARBA00022833"/>
    </source>
</evidence>